<dbReference type="PANTHER" id="PTHR43364:SF4">
    <property type="entry name" value="NAD(P)-LINKED OXIDOREDUCTASE SUPERFAMILY PROTEIN"/>
    <property type="match status" value="1"/>
</dbReference>
<dbReference type="InterPro" id="IPR023210">
    <property type="entry name" value="NADP_OxRdtase_dom"/>
</dbReference>
<dbReference type="InterPro" id="IPR036812">
    <property type="entry name" value="NAD(P)_OxRdtase_dom_sf"/>
</dbReference>
<dbReference type="Proteomes" id="UP000008311">
    <property type="component" value="Unassembled WGS sequence"/>
</dbReference>
<organism evidence="3 4">
    <name type="scientific">Ricinus communis</name>
    <name type="common">Castor bean</name>
    <dbReference type="NCBI Taxonomy" id="3988"/>
    <lineage>
        <taxon>Eukaryota</taxon>
        <taxon>Viridiplantae</taxon>
        <taxon>Streptophyta</taxon>
        <taxon>Embryophyta</taxon>
        <taxon>Tracheophyta</taxon>
        <taxon>Spermatophyta</taxon>
        <taxon>Magnoliopsida</taxon>
        <taxon>eudicotyledons</taxon>
        <taxon>Gunneridae</taxon>
        <taxon>Pentapetalae</taxon>
        <taxon>rosids</taxon>
        <taxon>fabids</taxon>
        <taxon>Malpighiales</taxon>
        <taxon>Euphorbiaceae</taxon>
        <taxon>Acalyphoideae</taxon>
        <taxon>Acalypheae</taxon>
        <taxon>Ricinus</taxon>
    </lineage>
</organism>
<keyword evidence="1" id="KW-0560">Oxidoreductase</keyword>
<dbReference type="GO" id="GO:0016491">
    <property type="term" value="F:oxidoreductase activity"/>
    <property type="evidence" value="ECO:0007669"/>
    <property type="project" value="UniProtKB-KW"/>
</dbReference>
<sequence length="289" mass="31323">MAARLVPGNHRPCRQRIAAGLRMARQVIAAGIHAVRHGPQAAHLDVAAAGPHHAQGQVRLAPPQLHRAGGGDDLQPQMGMALHQGWQRRDHQVTGQVFRRGQPHHAADAGIQRGRAALHGQHALLHHLGPPQDFLALVGQQVAGLMALEQPRAQAVLQLGNTPRHRRLAGAQAGRGARQAAGARHREEKFEVVPVHGHFLFLENDPPIICIFIAKINAYIARIPTQEHIMEYKTLGNTGLLVSQLCLGTMTFSNGEGIYQHIGNVGQQDADQLVRTAFDAGVNFFDTAD</sequence>
<reference evidence="4" key="1">
    <citation type="journal article" date="2010" name="Nat. Biotechnol.">
        <title>Draft genome sequence of the oilseed species Ricinus communis.</title>
        <authorList>
            <person name="Chan A.P."/>
            <person name="Crabtree J."/>
            <person name="Zhao Q."/>
            <person name="Lorenzi H."/>
            <person name="Orvis J."/>
            <person name="Puiu D."/>
            <person name="Melake-Berhan A."/>
            <person name="Jones K.M."/>
            <person name="Redman J."/>
            <person name="Chen G."/>
            <person name="Cahoon E.B."/>
            <person name="Gedil M."/>
            <person name="Stanke M."/>
            <person name="Haas B.J."/>
            <person name="Wortman J.R."/>
            <person name="Fraser-Liggett C.M."/>
            <person name="Ravel J."/>
            <person name="Rabinowicz P.D."/>
        </authorList>
    </citation>
    <scope>NUCLEOTIDE SEQUENCE [LARGE SCALE GENOMIC DNA]</scope>
    <source>
        <strain evidence="4">cv. Hale</strain>
    </source>
</reference>
<evidence type="ECO:0000313" key="4">
    <source>
        <dbReference type="Proteomes" id="UP000008311"/>
    </source>
</evidence>
<dbReference type="AlphaFoldDB" id="B9TP59"/>
<keyword evidence="4" id="KW-1185">Reference proteome</keyword>
<dbReference type="InParanoid" id="B9TP59"/>
<name>B9TP59_RICCO</name>
<evidence type="ECO:0000313" key="3">
    <source>
        <dbReference type="EMBL" id="EEF22355.1"/>
    </source>
</evidence>
<feature type="non-terminal residue" evidence="3">
    <location>
        <position position="289"/>
    </location>
</feature>
<evidence type="ECO:0000259" key="2">
    <source>
        <dbReference type="Pfam" id="PF00248"/>
    </source>
</evidence>
<accession>B9TP59</accession>
<proteinExistence type="predicted"/>
<dbReference type="Pfam" id="PF00248">
    <property type="entry name" value="Aldo_ket_red"/>
    <property type="match status" value="1"/>
</dbReference>
<dbReference type="PANTHER" id="PTHR43364">
    <property type="entry name" value="NADH-SPECIFIC METHYLGLYOXAL REDUCTASE-RELATED"/>
    <property type="match status" value="1"/>
</dbReference>
<feature type="domain" description="NADP-dependent oxidoreductase" evidence="2">
    <location>
        <begin position="245"/>
        <end position="289"/>
    </location>
</feature>
<dbReference type="InterPro" id="IPR050523">
    <property type="entry name" value="AKR_Detox_Biosynth"/>
</dbReference>
<dbReference type="EMBL" id="EQ994738">
    <property type="protein sequence ID" value="EEF22355.1"/>
    <property type="molecule type" value="Genomic_DNA"/>
</dbReference>
<dbReference type="Gene3D" id="3.20.20.100">
    <property type="entry name" value="NADP-dependent oxidoreductase domain"/>
    <property type="match status" value="1"/>
</dbReference>
<protein>
    <submittedName>
        <fullName evidence="3">Oxidoreductase, putative</fullName>
    </submittedName>
</protein>
<evidence type="ECO:0000256" key="1">
    <source>
        <dbReference type="ARBA" id="ARBA00023002"/>
    </source>
</evidence>
<dbReference type="SUPFAM" id="SSF51430">
    <property type="entry name" value="NAD(P)-linked oxidoreductase"/>
    <property type="match status" value="1"/>
</dbReference>
<gene>
    <name evidence="3" type="ORF">RCOM_2100300</name>
</gene>